<gene>
    <name evidence="1" type="ORF">QLQ22_01165</name>
</gene>
<evidence type="ECO:0000313" key="2">
    <source>
        <dbReference type="Proteomes" id="UP001226091"/>
    </source>
</evidence>
<dbReference type="EMBL" id="CP126116">
    <property type="protein sequence ID" value="WHZ58038.1"/>
    <property type="molecule type" value="Genomic_DNA"/>
</dbReference>
<accession>A0ACD4RC99</accession>
<protein>
    <submittedName>
        <fullName evidence="1">Tetratricopeptide repeat protein</fullName>
    </submittedName>
</protein>
<sequence>MSNWHIQTIERIKKLRDWRRYDEAIEEAQKLIASDPEIAHSYSILADIYSHKEDFKSAIHFSKEALKKDPEDYTGSFLLVSSYYQSGDMKTFDHAVEDALRIYPDVAHFYYLKALRAFQKNKLKDSLKLMESALAYESEEPVYLAAYSDFLLLANKKKESREFERIALEKNENDPHVFYSLANTAFNRGDFKQARELSRLAAEIEPEEETYREQYMELLKTAYPIHTFFLRVIQVNSFLRRRSAVLFWIIMIFIFFAFNPLFWLYLLFTLCPYYISNFLTGLFVRRKLGITRRRRNVNISTAILTGLFIILIGIGAASIFME</sequence>
<evidence type="ECO:0000313" key="1">
    <source>
        <dbReference type="EMBL" id="WHZ58038.1"/>
    </source>
</evidence>
<proteinExistence type="predicted"/>
<dbReference type="Proteomes" id="UP001226091">
    <property type="component" value="Chromosome"/>
</dbReference>
<reference evidence="2" key="1">
    <citation type="journal article" date="2025" name="Aquaculture">
        <title>Assessment of the bioflocculant production and safety properties of Metabacillus hrfriensis sp. nov. based on phenotypic and whole-genome sequencing analysis.</title>
        <authorList>
            <person name="Zhang R."/>
            <person name="Zhao Z."/>
            <person name="Luo L."/>
            <person name="Wang S."/>
            <person name="Guo K."/>
            <person name="Xu W."/>
        </authorList>
    </citation>
    <scope>NUCLEOTIDE SEQUENCE [LARGE SCALE GENOMIC DNA]</scope>
    <source>
        <strain evidence="2">CT-WN-B3</strain>
    </source>
</reference>
<keyword evidence="2" id="KW-1185">Reference proteome</keyword>
<organism evidence="1 2">
    <name type="scientific">Metabacillus hrfriensis</name>
    <dbReference type="NCBI Taxonomy" id="3048891"/>
    <lineage>
        <taxon>Bacteria</taxon>
        <taxon>Bacillati</taxon>
        <taxon>Bacillota</taxon>
        <taxon>Bacilli</taxon>
        <taxon>Bacillales</taxon>
        <taxon>Bacillaceae</taxon>
        <taxon>Metabacillus</taxon>
    </lineage>
</organism>
<name>A0ACD4RC99_9BACI</name>